<reference evidence="1" key="1">
    <citation type="submission" date="2021-01" db="EMBL/GenBank/DDBJ databases">
        <authorList>
            <person name="Corre E."/>
            <person name="Pelletier E."/>
            <person name="Niang G."/>
            <person name="Scheremetjew M."/>
            <person name="Finn R."/>
            <person name="Kale V."/>
            <person name="Holt S."/>
            <person name="Cochrane G."/>
            <person name="Meng A."/>
            <person name="Brown T."/>
            <person name="Cohen L."/>
        </authorList>
    </citation>
    <scope>NUCLEOTIDE SEQUENCE</scope>
    <source>
        <strain evidence="1">CCMP281</strain>
    </source>
</reference>
<organism evidence="1">
    <name type="scientific">Haptolina ericina</name>
    <dbReference type="NCBI Taxonomy" id="156174"/>
    <lineage>
        <taxon>Eukaryota</taxon>
        <taxon>Haptista</taxon>
        <taxon>Haptophyta</taxon>
        <taxon>Prymnesiophyceae</taxon>
        <taxon>Prymnesiales</taxon>
        <taxon>Prymnesiaceae</taxon>
        <taxon>Haptolina</taxon>
    </lineage>
</organism>
<gene>
    <name evidence="1" type="ORF">HERI1096_LOCUS6294</name>
</gene>
<protein>
    <submittedName>
        <fullName evidence="1">Uncharacterized protein</fullName>
    </submittedName>
</protein>
<accession>A0A7S3EUN6</accession>
<evidence type="ECO:0000313" key="1">
    <source>
        <dbReference type="EMBL" id="CAE0105636.1"/>
    </source>
</evidence>
<sequence length="230" mass="24868">MPPKMRFKPMAKSALLPDCIYDETSSYKEMVGGVTVGYSGHVPGSRDIDFVPPLGGVPLFSPEKTIQELGQRGRKSRDIEWFNGDDCTDDDLRPFRDEANGIMVSYSGHVPRSKEIMGTSTKGGLPPFAKEGVPLGQGTEFVTKPKPASTTIMDIAGKKMAMSNAAGKAWIEKNDPYTTTADRATSIPKAGVTKEPKAFNSLAQQGYKVGYKGHVPGVRGDVGSSYWSEQ</sequence>
<dbReference type="EMBL" id="HBHX01011316">
    <property type="protein sequence ID" value="CAE0105636.1"/>
    <property type="molecule type" value="Transcribed_RNA"/>
</dbReference>
<name>A0A7S3EUN6_9EUKA</name>
<proteinExistence type="predicted"/>
<dbReference type="AlphaFoldDB" id="A0A7S3EUN6"/>